<keyword evidence="2" id="KW-0472">Membrane</keyword>
<name>E6WUS4_PSEUU</name>
<gene>
    <name evidence="4" type="ordered locus">Psesu_2011</name>
</gene>
<dbReference type="OrthoDB" id="5298497at2"/>
<accession>E6WUS4</accession>
<feature type="transmembrane region" description="Helical" evidence="2">
    <location>
        <begin position="65"/>
        <end position="83"/>
    </location>
</feature>
<dbReference type="RefSeq" id="WP_013535676.1">
    <property type="nucleotide sequence ID" value="NC_014924.1"/>
</dbReference>
<dbReference type="KEGG" id="psu:Psesu_2011"/>
<proteinExistence type="predicted"/>
<dbReference type="PANTHER" id="PTHR34351">
    <property type="entry name" value="SLR1927 PROTEIN-RELATED"/>
    <property type="match status" value="1"/>
</dbReference>
<protein>
    <recommendedName>
        <fullName evidence="3">DUF58 domain-containing protein</fullName>
    </recommendedName>
</protein>
<evidence type="ECO:0000313" key="5">
    <source>
        <dbReference type="Proteomes" id="UP000008632"/>
    </source>
</evidence>
<evidence type="ECO:0000313" key="4">
    <source>
        <dbReference type="EMBL" id="ADV27848.1"/>
    </source>
</evidence>
<organism evidence="4 5">
    <name type="scientific">Pseudoxanthomonas suwonensis (strain 11-1)</name>
    <dbReference type="NCBI Taxonomy" id="743721"/>
    <lineage>
        <taxon>Bacteria</taxon>
        <taxon>Pseudomonadati</taxon>
        <taxon>Pseudomonadota</taxon>
        <taxon>Gammaproteobacteria</taxon>
        <taxon>Lysobacterales</taxon>
        <taxon>Lysobacteraceae</taxon>
        <taxon>Pseudoxanthomonas</taxon>
    </lineage>
</organism>
<dbReference type="Proteomes" id="UP000008632">
    <property type="component" value="Chromosome"/>
</dbReference>
<dbReference type="Pfam" id="PF01882">
    <property type="entry name" value="DUF58"/>
    <property type="match status" value="1"/>
</dbReference>
<evidence type="ECO:0000256" key="2">
    <source>
        <dbReference type="SAM" id="Phobius"/>
    </source>
</evidence>
<feature type="compositionally biased region" description="Basic and acidic residues" evidence="1">
    <location>
        <begin position="208"/>
        <end position="219"/>
    </location>
</feature>
<feature type="domain" description="DUF58" evidence="3">
    <location>
        <begin position="220"/>
        <end position="258"/>
    </location>
</feature>
<keyword evidence="2" id="KW-0812">Transmembrane</keyword>
<sequence length="323" mass="35428">MRLPGGAGERIRALLRALEPPRAPEALPLAVDRRRVYVLPTGFGLFYTVLVLAMLLGALNYNNNPALLLALLLGASGLASLIATHLQLSGLRVEAVSAEPVPAGQTLALRLALSSRDGRARRGLRIDREGTEAWAAIAGNDSAEVVLPVATTRRGWLEAGRIRISTTQPLGLVRGWSRIWPRQRLLVYPRPEASPPPLPDSAGTLGRGRPDPLGEEPHQLRAYRAGDPPRTIAWKHSARRDTLVVREFERAEGRELVLDWRDLSALALEPRISRLAAWIDQAEREGRRYRLRLPAQDDIGPGQGPEHRHACLRALALLPDAAP</sequence>
<keyword evidence="5" id="KW-1185">Reference proteome</keyword>
<dbReference type="STRING" id="743721.Psesu_2011"/>
<dbReference type="InterPro" id="IPR002881">
    <property type="entry name" value="DUF58"/>
</dbReference>
<dbReference type="EMBL" id="CP002446">
    <property type="protein sequence ID" value="ADV27848.1"/>
    <property type="molecule type" value="Genomic_DNA"/>
</dbReference>
<reference evidence="4 5" key="1">
    <citation type="submission" date="2011-01" db="EMBL/GenBank/DDBJ databases">
        <title>Complete sequence of Pseudoxanthomonas suwonensis 11-1.</title>
        <authorList>
            <consortium name="US DOE Joint Genome Institute"/>
            <person name="Lucas S."/>
            <person name="Copeland A."/>
            <person name="Lapidus A."/>
            <person name="Cheng J.-F."/>
            <person name="Goodwin L."/>
            <person name="Pitluck S."/>
            <person name="Teshima H."/>
            <person name="Detter J.C."/>
            <person name="Han C."/>
            <person name="Tapia R."/>
            <person name="Land M."/>
            <person name="Hauser L."/>
            <person name="Kyrpides N."/>
            <person name="Ivanova N."/>
            <person name="Ovchinnikova G."/>
            <person name="Siebers A.K."/>
            <person name="Allgaier M."/>
            <person name="Thelen M.P."/>
            <person name="Hugenholtz P."/>
            <person name="Gladden J."/>
            <person name="Woyke T."/>
        </authorList>
    </citation>
    <scope>NUCLEOTIDE SEQUENCE [LARGE SCALE GENOMIC DNA]</scope>
    <source>
        <strain evidence="5">11-1</strain>
    </source>
</reference>
<feature type="region of interest" description="Disordered" evidence="1">
    <location>
        <begin position="190"/>
        <end position="224"/>
    </location>
</feature>
<evidence type="ECO:0000259" key="3">
    <source>
        <dbReference type="Pfam" id="PF01882"/>
    </source>
</evidence>
<feature type="transmembrane region" description="Helical" evidence="2">
    <location>
        <begin position="36"/>
        <end position="59"/>
    </location>
</feature>
<evidence type="ECO:0000256" key="1">
    <source>
        <dbReference type="SAM" id="MobiDB-lite"/>
    </source>
</evidence>
<dbReference type="PANTHER" id="PTHR34351:SF1">
    <property type="entry name" value="SLR1927 PROTEIN"/>
    <property type="match status" value="1"/>
</dbReference>
<dbReference type="eggNOG" id="COG1721">
    <property type="taxonomic scope" value="Bacteria"/>
</dbReference>
<dbReference type="HOGENOM" id="CLU_054568_0_1_6"/>
<dbReference type="AlphaFoldDB" id="E6WUS4"/>
<keyword evidence="2" id="KW-1133">Transmembrane helix</keyword>